<evidence type="ECO:0000259" key="9">
    <source>
        <dbReference type="Pfam" id="PF06750"/>
    </source>
</evidence>
<proteinExistence type="inferred from homology"/>
<protein>
    <submittedName>
        <fullName evidence="10">Uncharacterized protein</fullName>
    </submittedName>
</protein>
<comment type="subcellular location">
    <subcellularLocation>
        <location evidence="1">Cell membrane</location>
        <topology evidence="1">Multi-pass membrane protein</topology>
    </subcellularLocation>
</comment>
<feature type="transmembrane region" description="Helical" evidence="7">
    <location>
        <begin position="162"/>
        <end position="182"/>
    </location>
</feature>
<feature type="transmembrane region" description="Helical" evidence="7">
    <location>
        <begin position="194"/>
        <end position="227"/>
    </location>
</feature>
<dbReference type="InterPro" id="IPR000045">
    <property type="entry name" value="Prepilin_IV_endopep_pep"/>
</dbReference>
<feature type="domain" description="Prepilin peptidase A24 N-terminal" evidence="9">
    <location>
        <begin position="10"/>
        <end position="90"/>
    </location>
</feature>
<evidence type="ECO:0000313" key="11">
    <source>
        <dbReference type="Proteomes" id="UP000233325"/>
    </source>
</evidence>
<keyword evidence="6 7" id="KW-0472">Membrane</keyword>
<feature type="transmembrane region" description="Helical" evidence="7">
    <location>
        <begin position="239"/>
        <end position="260"/>
    </location>
</feature>
<dbReference type="AlphaFoldDB" id="A0A2N2DXJ4"/>
<reference evidence="10 11" key="1">
    <citation type="journal article" date="2017" name="ISME J.">
        <title>Potential for microbial H2 and metal transformations associated with novel bacteria and archaea in deep terrestrial subsurface sediments.</title>
        <authorList>
            <person name="Hernsdorf A.W."/>
            <person name="Amano Y."/>
            <person name="Miyakawa K."/>
            <person name="Ise K."/>
            <person name="Suzuki Y."/>
            <person name="Anantharaman K."/>
            <person name="Probst A."/>
            <person name="Burstein D."/>
            <person name="Thomas B.C."/>
            <person name="Banfield J.F."/>
        </authorList>
    </citation>
    <scope>NUCLEOTIDE SEQUENCE [LARGE SCALE GENOMIC DNA]</scope>
    <source>
        <strain evidence="10">HGW-Falkowbacteria-2</strain>
    </source>
</reference>
<dbReference type="EMBL" id="PHAH01000053">
    <property type="protein sequence ID" value="PKM87177.1"/>
    <property type="molecule type" value="Genomic_DNA"/>
</dbReference>
<organism evidence="10 11">
    <name type="scientific">Candidatus Falkowbacteria bacterium HGW-Falkowbacteria-2</name>
    <dbReference type="NCBI Taxonomy" id="2013769"/>
    <lineage>
        <taxon>Bacteria</taxon>
        <taxon>Candidatus Falkowiibacteriota</taxon>
    </lineage>
</organism>
<dbReference type="Gene3D" id="1.20.120.1220">
    <property type="match status" value="1"/>
</dbReference>
<evidence type="ECO:0000256" key="1">
    <source>
        <dbReference type="ARBA" id="ARBA00004651"/>
    </source>
</evidence>
<feature type="transmembrane region" description="Helical" evidence="7">
    <location>
        <begin position="137"/>
        <end position="156"/>
    </location>
</feature>
<dbReference type="PANTHER" id="PTHR30487">
    <property type="entry name" value="TYPE 4 PREPILIN-LIKE PROTEINS LEADER PEPTIDE-PROCESSING ENZYME"/>
    <property type="match status" value="1"/>
</dbReference>
<dbReference type="Proteomes" id="UP000233325">
    <property type="component" value="Unassembled WGS sequence"/>
</dbReference>
<dbReference type="GO" id="GO:0004190">
    <property type="term" value="F:aspartic-type endopeptidase activity"/>
    <property type="evidence" value="ECO:0007669"/>
    <property type="project" value="InterPro"/>
</dbReference>
<accession>A0A2N2DXJ4</accession>
<evidence type="ECO:0000256" key="2">
    <source>
        <dbReference type="ARBA" id="ARBA00005801"/>
    </source>
</evidence>
<evidence type="ECO:0000256" key="6">
    <source>
        <dbReference type="ARBA" id="ARBA00023136"/>
    </source>
</evidence>
<keyword evidence="4 7" id="KW-0812">Transmembrane</keyword>
<comment type="similarity">
    <text evidence="2">Belongs to the peptidase A24 family.</text>
</comment>
<dbReference type="Pfam" id="PF06750">
    <property type="entry name" value="A24_N_bact"/>
    <property type="match status" value="1"/>
</dbReference>
<name>A0A2N2DXJ4_9BACT</name>
<keyword evidence="5 7" id="KW-1133">Transmembrane helix</keyword>
<dbReference type="GO" id="GO:0005886">
    <property type="term" value="C:plasma membrane"/>
    <property type="evidence" value="ECO:0007669"/>
    <property type="project" value="UniProtKB-SubCell"/>
</dbReference>
<feature type="transmembrane region" description="Helical" evidence="7">
    <location>
        <begin position="74"/>
        <end position="92"/>
    </location>
</feature>
<feature type="transmembrane region" description="Helical" evidence="7">
    <location>
        <begin position="112"/>
        <end position="132"/>
    </location>
</feature>
<evidence type="ECO:0000259" key="8">
    <source>
        <dbReference type="Pfam" id="PF01478"/>
    </source>
</evidence>
<comment type="caution">
    <text evidence="10">The sequence shown here is derived from an EMBL/GenBank/DDBJ whole genome shotgun (WGS) entry which is preliminary data.</text>
</comment>
<dbReference type="GO" id="GO:0006465">
    <property type="term" value="P:signal peptide processing"/>
    <property type="evidence" value="ECO:0007669"/>
    <property type="project" value="TreeGrafter"/>
</dbReference>
<dbReference type="PANTHER" id="PTHR30487:SF0">
    <property type="entry name" value="PREPILIN LEADER PEPTIDASE_N-METHYLTRANSFERASE-RELATED"/>
    <property type="match status" value="1"/>
</dbReference>
<dbReference type="InterPro" id="IPR050882">
    <property type="entry name" value="Prepilin_peptidase/N-MTase"/>
</dbReference>
<feature type="domain" description="Prepilin type IV endopeptidase peptidase" evidence="8">
    <location>
        <begin position="121"/>
        <end position="225"/>
    </location>
</feature>
<evidence type="ECO:0000256" key="7">
    <source>
        <dbReference type="SAM" id="Phobius"/>
    </source>
</evidence>
<evidence type="ECO:0000256" key="5">
    <source>
        <dbReference type="ARBA" id="ARBA00022989"/>
    </source>
</evidence>
<evidence type="ECO:0000256" key="4">
    <source>
        <dbReference type="ARBA" id="ARBA00022692"/>
    </source>
</evidence>
<dbReference type="Pfam" id="PF01478">
    <property type="entry name" value="Peptidase_A24"/>
    <property type="match status" value="1"/>
</dbReference>
<sequence length="269" mass="30609">MALLIFIVLLLGLSLGSFANCLIWRLYKQERVLGRSYCPLCKKQIVWYDNIPLLSYIFLGGRCRQCKKKISWQYPLVEFAVAALFLLFWFKNLEYSYLSLTELSYYFENPRFWLSLIFDWLAVWVLTVVFVFDLRYYLVSTILTVVAAVVFLALNYSLGVTWYLPLITMAGGAAFFGLQFLATRGKGIGEGDIWLGLMLGAMFVQVNLLILAIFASYIIGTIIALGLLIAGKKAWSSKLPLGVFLALGGLFALIWGNKLLDAYWAWFQL</sequence>
<dbReference type="InterPro" id="IPR010627">
    <property type="entry name" value="Prepilin_pept_A24_N"/>
</dbReference>
<evidence type="ECO:0000256" key="3">
    <source>
        <dbReference type="ARBA" id="ARBA00022475"/>
    </source>
</evidence>
<gene>
    <name evidence="10" type="ORF">CVU83_03315</name>
</gene>
<evidence type="ECO:0000313" key="10">
    <source>
        <dbReference type="EMBL" id="PKM87177.1"/>
    </source>
</evidence>
<keyword evidence="3" id="KW-1003">Cell membrane</keyword>